<name>A0A918K211_9GAMM</name>
<reference evidence="2" key="1">
    <citation type="journal article" date="2014" name="Int. J. Syst. Evol. Microbiol.">
        <title>Complete genome sequence of Corynebacterium casei LMG S-19264T (=DSM 44701T), isolated from a smear-ripened cheese.</title>
        <authorList>
            <consortium name="US DOE Joint Genome Institute (JGI-PGF)"/>
            <person name="Walter F."/>
            <person name="Albersmeier A."/>
            <person name="Kalinowski J."/>
            <person name="Ruckert C."/>
        </authorList>
    </citation>
    <scope>NUCLEOTIDE SEQUENCE</scope>
    <source>
        <strain evidence="2">KCTC 22169</strain>
    </source>
</reference>
<dbReference type="NCBIfam" id="NF008633">
    <property type="entry name" value="PRK11622.1"/>
    <property type="match status" value="1"/>
</dbReference>
<accession>A0A918K211</accession>
<dbReference type="PANTHER" id="PTHR42779">
    <property type="entry name" value="PROTEIN YNJB"/>
    <property type="match status" value="1"/>
</dbReference>
<dbReference type="PANTHER" id="PTHR42779:SF1">
    <property type="entry name" value="PROTEIN YNJB"/>
    <property type="match status" value="1"/>
</dbReference>
<dbReference type="Proteomes" id="UP000626148">
    <property type="component" value="Unassembled WGS sequence"/>
</dbReference>
<dbReference type="RefSeq" id="WP_189607000.1">
    <property type="nucleotide sequence ID" value="NZ_BMXR01000001.1"/>
</dbReference>
<sequence length="400" mass="44313">MYKSALFLTATFAAALTAGTAQAEDRWDEITDTAEGQTVYFHAWGGSDVINDYINWAAQRVQEEYGVNVQHVKVTETGNVVSQVLSEKTAGRDTDGAVDLVWINGENFAAMKNNDLLYGPFTQWLPNYQWVDTADKPTTLFDFTTPVENMEAPWGMAQLVFMYDSAEIGEPPTSMESLLDFARENPGRVTYPAPPSFYGTTFIKQTLLELADNRTPLYNPVDNADFDAVTAPLWDYLDQLHPLMWRRGQTFTSGAPEMKQLLNDGEIAISLSFNPNDASNAIATGELPETIRTYVHDDGSIGNTHFVAIPYNSGSAEGAMVLADFLMSPEAQARKANTDIWGDPTVLDVDRLPAEDRALFEALPQGKATLSADELGAVLREPHTSWVEALERAWQERYAN</sequence>
<gene>
    <name evidence="2" type="ORF">GCM10007392_06160</name>
</gene>
<keyword evidence="3" id="KW-1185">Reference proteome</keyword>
<dbReference type="InterPro" id="IPR006059">
    <property type="entry name" value="SBP"/>
</dbReference>
<feature type="chain" id="PRO_5037840275" evidence="1">
    <location>
        <begin position="24"/>
        <end position="400"/>
    </location>
</feature>
<dbReference type="Gene3D" id="3.40.190.10">
    <property type="entry name" value="Periplasmic binding protein-like II"/>
    <property type="match status" value="2"/>
</dbReference>
<comment type="caution">
    <text evidence="2">The sequence shown here is derived from an EMBL/GenBank/DDBJ whole genome shotgun (WGS) entry which is preliminary data.</text>
</comment>
<evidence type="ECO:0000313" key="2">
    <source>
        <dbReference type="EMBL" id="GGX41999.1"/>
    </source>
</evidence>
<dbReference type="AlphaFoldDB" id="A0A918K211"/>
<dbReference type="PIRSF" id="PIRSF029172">
    <property type="entry name" value="UCP029172_ABC_sbc_YnjB"/>
    <property type="match status" value="1"/>
</dbReference>
<evidence type="ECO:0000313" key="3">
    <source>
        <dbReference type="Proteomes" id="UP000626148"/>
    </source>
</evidence>
<reference evidence="2" key="2">
    <citation type="submission" date="2020-09" db="EMBL/GenBank/DDBJ databases">
        <authorList>
            <person name="Sun Q."/>
            <person name="Kim S."/>
        </authorList>
    </citation>
    <scope>NUCLEOTIDE SEQUENCE</scope>
    <source>
        <strain evidence="2">KCTC 22169</strain>
    </source>
</reference>
<organism evidence="2 3">
    <name type="scientific">Saccharospirillum salsuginis</name>
    <dbReference type="NCBI Taxonomy" id="418750"/>
    <lineage>
        <taxon>Bacteria</taxon>
        <taxon>Pseudomonadati</taxon>
        <taxon>Pseudomonadota</taxon>
        <taxon>Gammaproteobacteria</taxon>
        <taxon>Oceanospirillales</taxon>
        <taxon>Saccharospirillaceae</taxon>
        <taxon>Saccharospirillum</taxon>
    </lineage>
</organism>
<dbReference type="InterPro" id="IPR027020">
    <property type="entry name" value="YnjB"/>
</dbReference>
<feature type="signal peptide" evidence="1">
    <location>
        <begin position="1"/>
        <end position="23"/>
    </location>
</feature>
<dbReference type="Pfam" id="PF13416">
    <property type="entry name" value="SBP_bac_8"/>
    <property type="match status" value="1"/>
</dbReference>
<keyword evidence="1" id="KW-0732">Signal</keyword>
<proteinExistence type="predicted"/>
<evidence type="ECO:0000256" key="1">
    <source>
        <dbReference type="SAM" id="SignalP"/>
    </source>
</evidence>
<dbReference type="SUPFAM" id="SSF53850">
    <property type="entry name" value="Periplasmic binding protein-like II"/>
    <property type="match status" value="1"/>
</dbReference>
<dbReference type="EMBL" id="BMXR01000001">
    <property type="protein sequence ID" value="GGX41999.1"/>
    <property type="molecule type" value="Genomic_DNA"/>
</dbReference>
<protein>
    <submittedName>
        <fullName evidence="2">ABC transporter substrate-binding protein</fullName>
    </submittedName>
</protein>